<dbReference type="KEGG" id="lfa:LFA_2410"/>
<dbReference type="Proteomes" id="UP000032430">
    <property type="component" value="Chromosome I"/>
</dbReference>
<dbReference type="AlphaFoldDB" id="A0A098G709"/>
<reference evidence="3" key="1">
    <citation type="submission" date="2014-09" db="EMBL/GenBank/DDBJ databases">
        <authorList>
            <person name="Gomez-Valero L."/>
        </authorList>
    </citation>
    <scope>NUCLEOTIDE SEQUENCE [LARGE SCALE GENOMIC DNA]</scope>
    <source>
        <strain evidence="3">ATCC700992</strain>
    </source>
</reference>
<dbReference type="HOGENOM" id="CLU_408713_0_0_6"/>
<dbReference type="EMBL" id="LN614827">
    <property type="protein sequence ID" value="CEG57781.1"/>
    <property type="molecule type" value="Genomic_DNA"/>
</dbReference>
<evidence type="ECO:0000313" key="2">
    <source>
        <dbReference type="EMBL" id="CEG57781.1"/>
    </source>
</evidence>
<feature type="chain" id="PRO_5001942761" description="Peptidase C51 domain-containing protein" evidence="1">
    <location>
        <begin position="36"/>
        <end position="672"/>
    </location>
</feature>
<evidence type="ECO:0000313" key="3">
    <source>
        <dbReference type="Proteomes" id="UP000032430"/>
    </source>
</evidence>
<sequence>MDFFKSSNLSSSYLTSTKKYLTIVFSLFFTTSALAASDIDLIQPTGKWYQEATYDTGSVDGCGSNASSTKFKYENLSTSFEEIKNKLYKQNYNGGKCIETIVDAIWKISDDWPIQYSFDTWEMYMDRYPNSPRPKDVEYTCTFADDSYNDYYFSFTLQPQYQCIDGTCNSYRKACPGDVYAGDLLRMPPGLFGHVGIIWTREFEDLPEISNMVIEVTNIEPIIHFDKSLSQIKEERDVWGVRYGYGKLNHGEMDVLDSGQMAYIAVIQSQYCPQYTLKPIYHVGGPEEVIITNPLTNDTREILTSNCAVFRCDTFVKYLYKDVLNTDIPPYNETQAPKDLFNAFPNQRGEIPPVLAETYLTAHIPFKSNRDNGRRLWDLYKKYPNQLSQQLNYLDEIEDLSDITYSELIDDINSESNNEVKTKLLFLITQKIKTKEEFEKSDWVNLNSTLTVLLTENHDSRVIVNSLMLNRLMLTDDDLIATIDKLLLRLSSEFSNQNLIMINNTINRLLFELLLDNEGENSRKRIMILLKKMDLNSTLQSFSILINDYPEKVIIPVKKYLYNYISKAGMAFFKDNNYVQSRIKIKSWSHALIRVSNGKISPIDELYNALEKINNCMVASLIILENKEYISMQQKNRFLELLKKNTTDKSVVSPNPQELLIIKEAFDFLGDK</sequence>
<keyword evidence="3" id="KW-1185">Reference proteome</keyword>
<proteinExistence type="predicted"/>
<organism evidence="2 3">
    <name type="scientific">Legionella fallonii LLAP-10</name>
    <dbReference type="NCBI Taxonomy" id="1212491"/>
    <lineage>
        <taxon>Bacteria</taxon>
        <taxon>Pseudomonadati</taxon>
        <taxon>Pseudomonadota</taxon>
        <taxon>Gammaproteobacteria</taxon>
        <taxon>Legionellales</taxon>
        <taxon>Legionellaceae</taxon>
        <taxon>Legionella</taxon>
    </lineage>
</organism>
<dbReference type="OrthoDB" id="5649509at2"/>
<name>A0A098G709_9GAMM</name>
<accession>A0A098G709</accession>
<evidence type="ECO:0008006" key="4">
    <source>
        <dbReference type="Google" id="ProtNLM"/>
    </source>
</evidence>
<dbReference type="RefSeq" id="WP_045096219.1">
    <property type="nucleotide sequence ID" value="NZ_LN614827.1"/>
</dbReference>
<evidence type="ECO:0000256" key="1">
    <source>
        <dbReference type="SAM" id="SignalP"/>
    </source>
</evidence>
<protein>
    <recommendedName>
        <fullName evidence="4">Peptidase C51 domain-containing protein</fullName>
    </recommendedName>
</protein>
<feature type="signal peptide" evidence="1">
    <location>
        <begin position="1"/>
        <end position="35"/>
    </location>
</feature>
<keyword evidence="1" id="KW-0732">Signal</keyword>
<gene>
    <name evidence="2" type="ORF">LFA_2410</name>
</gene>